<name>A0A9E8LUB2_9BACI</name>
<dbReference type="KEGG" id="faf:OE104_10075"/>
<evidence type="ECO:0000313" key="2">
    <source>
        <dbReference type="Proteomes" id="UP001164718"/>
    </source>
</evidence>
<dbReference type="InterPro" id="IPR029075">
    <property type="entry name" value="Imm48"/>
</dbReference>
<reference evidence="1" key="1">
    <citation type="submission" date="2022-09" db="EMBL/GenBank/DDBJ databases">
        <title>Complete Genomes of Fervidibacillus albus and Fervidibacillus halotolerans isolated from tidal flat sediments.</title>
        <authorList>
            <person name="Kwon K.K."/>
            <person name="Yang S.-H."/>
            <person name="Park M.J."/>
            <person name="Oh H.-M."/>
        </authorList>
    </citation>
    <scope>NUCLEOTIDE SEQUENCE</scope>
    <source>
        <strain evidence="1">MEBiC13591</strain>
    </source>
</reference>
<evidence type="ECO:0000313" key="1">
    <source>
        <dbReference type="EMBL" id="WAA08949.1"/>
    </source>
</evidence>
<keyword evidence="2" id="KW-1185">Reference proteome</keyword>
<organism evidence="1 2">
    <name type="scientific">Fervidibacillus albus</name>
    <dbReference type="NCBI Taxonomy" id="2980026"/>
    <lineage>
        <taxon>Bacteria</taxon>
        <taxon>Bacillati</taxon>
        <taxon>Bacillota</taxon>
        <taxon>Bacilli</taxon>
        <taxon>Bacillales</taxon>
        <taxon>Bacillaceae</taxon>
        <taxon>Fervidibacillus</taxon>
    </lineage>
</organism>
<proteinExistence type="predicted"/>
<dbReference type="AlphaFoldDB" id="A0A9E8LUB2"/>
<dbReference type="RefSeq" id="WP_275416733.1">
    <property type="nucleotide sequence ID" value="NZ_CP106878.1"/>
</dbReference>
<dbReference type="EMBL" id="CP106878">
    <property type="protein sequence ID" value="WAA08949.1"/>
    <property type="molecule type" value="Genomic_DNA"/>
</dbReference>
<protein>
    <submittedName>
        <fullName evidence="1">Imm48 family immunity protein</fullName>
    </submittedName>
</protein>
<accession>A0A9E8LUB2</accession>
<dbReference type="Pfam" id="PF15574">
    <property type="entry name" value="Imm48"/>
    <property type="match status" value="1"/>
</dbReference>
<dbReference type="Proteomes" id="UP001164718">
    <property type="component" value="Chromosome"/>
</dbReference>
<gene>
    <name evidence="1" type="primary">imm48</name>
    <name evidence="1" type="ORF">OE104_10075</name>
</gene>
<sequence length="146" mass="16860">MTQFSEAEIQQIKEVHKEIEDIAYDLFLLSETQLEETAGLELLVFATFCFGIINEIALMKKLSSIQTYVITSLLLLTVFHYSEDQIDEIVQELFNTKDEHHPSLMYEITQRGMLGYHQYINDDLNDLKENLLDALAVAKEKGEEVI</sequence>